<organism evidence="4 5">
    <name type="scientific">Herbiconiux daphne</name>
    <dbReference type="NCBI Taxonomy" id="2970914"/>
    <lineage>
        <taxon>Bacteria</taxon>
        <taxon>Bacillati</taxon>
        <taxon>Actinomycetota</taxon>
        <taxon>Actinomycetes</taxon>
        <taxon>Micrococcales</taxon>
        <taxon>Microbacteriaceae</taxon>
        <taxon>Herbiconiux</taxon>
    </lineage>
</organism>
<dbReference type="PANTHER" id="PTHR13966">
    <property type="entry name" value="ENDONUCLEASE RELATED"/>
    <property type="match status" value="1"/>
</dbReference>
<dbReference type="Proteomes" id="UP001165586">
    <property type="component" value="Unassembled WGS sequence"/>
</dbReference>
<dbReference type="EMBL" id="JANLCJ010000003">
    <property type="protein sequence ID" value="MCS5733839.1"/>
    <property type="molecule type" value="Genomic_DNA"/>
</dbReference>
<evidence type="ECO:0000256" key="1">
    <source>
        <dbReference type="SAM" id="MobiDB-lite"/>
    </source>
</evidence>
<dbReference type="SMART" id="SM00892">
    <property type="entry name" value="Endonuclease_NS"/>
    <property type="match status" value="1"/>
</dbReference>
<dbReference type="InterPro" id="IPR020821">
    <property type="entry name" value="ENPP1-3/EXOG-like_nuc-like"/>
</dbReference>
<gene>
    <name evidence="4" type="ORF">N1032_08815</name>
</gene>
<accession>A0ABT2H1P8</accession>
<sequence>MTGRMTDDSTTETPPEAPPGIAPGLASGFAPGFLGPDCPVAVPRAGRPIVPLAYTHFTVLLDTSRRLAALTAVNIDGLLLTDVARTDDWHLDDRVDESQQAGPELYARNDLDRGHLVRRRDPVWGDEATARRAEFDSFVYTNAAPQAAVFNQSPVLWNGLEDYLLDYAAGYRVRLNVFTGVVFADDDPLYRGIRIPRLFWKVAAWADAATHELATTGYVLDQSPQLDAIDLTALVAGADAPPPLGGFLTFEAPVADIQRLTDLDFGPLVDADRFTPVPQATEAGHSGWKRLRHFADISIDPPPPG</sequence>
<evidence type="ECO:0000259" key="3">
    <source>
        <dbReference type="SMART" id="SM00892"/>
    </source>
</evidence>
<evidence type="ECO:0000259" key="2">
    <source>
        <dbReference type="SMART" id="SM00477"/>
    </source>
</evidence>
<name>A0ABT2H1P8_9MICO</name>
<comment type="caution">
    <text evidence="4">The sequence shown here is derived from an EMBL/GenBank/DDBJ whole genome shotgun (WGS) entry which is preliminary data.</text>
</comment>
<dbReference type="SMART" id="SM00477">
    <property type="entry name" value="NUC"/>
    <property type="match status" value="1"/>
</dbReference>
<reference evidence="4" key="1">
    <citation type="submission" date="2022-08" db="EMBL/GenBank/DDBJ databases">
        <authorList>
            <person name="Deng Y."/>
            <person name="Han X.-F."/>
            <person name="Zhang Y.-Q."/>
        </authorList>
    </citation>
    <scope>NUCLEOTIDE SEQUENCE</scope>
    <source>
        <strain evidence="4">CPCC 203386</strain>
    </source>
</reference>
<proteinExistence type="predicted"/>
<keyword evidence="5" id="KW-1185">Reference proteome</keyword>
<protein>
    <submittedName>
        <fullName evidence="4">DNA/RNA non-specific endonuclease</fullName>
    </submittedName>
</protein>
<dbReference type="RefSeq" id="WP_259538694.1">
    <property type="nucleotide sequence ID" value="NZ_JANLCJ010000003.1"/>
</dbReference>
<feature type="region of interest" description="Disordered" evidence="1">
    <location>
        <begin position="1"/>
        <end position="25"/>
    </location>
</feature>
<keyword evidence="4" id="KW-0378">Hydrolase</keyword>
<dbReference type="InterPro" id="IPR044925">
    <property type="entry name" value="His-Me_finger_sf"/>
</dbReference>
<dbReference type="Gene3D" id="3.40.570.10">
    <property type="entry name" value="Extracellular Endonuclease, subunit A"/>
    <property type="match status" value="1"/>
</dbReference>
<feature type="domain" description="DNA/RNA non-specific endonuclease/pyrophosphatase/phosphodiesterase" evidence="3">
    <location>
        <begin position="53"/>
        <end position="272"/>
    </location>
</feature>
<feature type="domain" description="ENPP1-3/EXOG-like endonuclease/phosphodiesterase" evidence="2">
    <location>
        <begin position="54"/>
        <end position="272"/>
    </location>
</feature>
<evidence type="ECO:0000313" key="4">
    <source>
        <dbReference type="EMBL" id="MCS5733839.1"/>
    </source>
</evidence>
<dbReference type="GO" id="GO:0004519">
    <property type="term" value="F:endonuclease activity"/>
    <property type="evidence" value="ECO:0007669"/>
    <property type="project" value="UniProtKB-KW"/>
</dbReference>
<evidence type="ECO:0000313" key="5">
    <source>
        <dbReference type="Proteomes" id="UP001165586"/>
    </source>
</evidence>
<dbReference type="InterPro" id="IPR044929">
    <property type="entry name" value="DNA/RNA_non-sp_Endonuclease_sf"/>
</dbReference>
<dbReference type="PANTHER" id="PTHR13966:SF5">
    <property type="entry name" value="ENDONUCLEASE G, MITOCHONDRIAL"/>
    <property type="match status" value="1"/>
</dbReference>
<keyword evidence="4" id="KW-0255">Endonuclease</keyword>
<dbReference type="InterPro" id="IPR001604">
    <property type="entry name" value="Endo_G_ENPP1-like_dom"/>
</dbReference>
<dbReference type="CDD" id="cd00091">
    <property type="entry name" value="NUC"/>
    <property type="match status" value="1"/>
</dbReference>
<keyword evidence="4" id="KW-0540">Nuclease</keyword>
<dbReference type="InterPro" id="IPR040255">
    <property type="entry name" value="Non-specific_endonuclease"/>
</dbReference>
<dbReference type="Pfam" id="PF01223">
    <property type="entry name" value="Endonuclease_NS"/>
    <property type="match status" value="1"/>
</dbReference>
<dbReference type="SUPFAM" id="SSF54060">
    <property type="entry name" value="His-Me finger endonucleases"/>
    <property type="match status" value="1"/>
</dbReference>